<dbReference type="PIRSF" id="PIRSF006162">
    <property type="entry name" value="PgpA"/>
    <property type="match status" value="1"/>
</dbReference>
<dbReference type="GO" id="GO:0005886">
    <property type="term" value="C:plasma membrane"/>
    <property type="evidence" value="ECO:0007669"/>
    <property type="project" value="UniProtKB-SubCell"/>
</dbReference>
<keyword evidence="1" id="KW-0378">Hydrolase</keyword>
<comment type="cofactor">
    <cofactor evidence="1">
        <name>Mg(2+)</name>
        <dbReference type="ChEBI" id="CHEBI:18420"/>
    </cofactor>
</comment>
<feature type="transmembrane region" description="Helical" evidence="2">
    <location>
        <begin position="144"/>
        <end position="168"/>
    </location>
</feature>
<gene>
    <name evidence="4" type="ORF">E8K88_00155</name>
</gene>
<evidence type="ECO:0000259" key="3">
    <source>
        <dbReference type="Pfam" id="PF04608"/>
    </source>
</evidence>
<comment type="function">
    <text evidence="1">Lipid phosphatase which dephosphorylates phosphatidylglycerophosphate (PGP) to phosphatidylglycerol (PG).</text>
</comment>
<dbReference type="CDD" id="cd06971">
    <property type="entry name" value="PgpA"/>
    <property type="match status" value="1"/>
</dbReference>
<evidence type="ECO:0000256" key="2">
    <source>
        <dbReference type="SAM" id="Phobius"/>
    </source>
</evidence>
<comment type="catalytic activity">
    <reaction evidence="1">
        <text>a 1,2-diacyl-sn-glycero-3-phospho-(1'-sn-glycero-3'-phosphate) + H2O = a 1,2-diacyl-sn-glycero-3-phospho-(1'-sn-glycerol) + phosphate</text>
        <dbReference type="Rhea" id="RHEA:33751"/>
        <dbReference type="ChEBI" id="CHEBI:15377"/>
        <dbReference type="ChEBI" id="CHEBI:43474"/>
        <dbReference type="ChEBI" id="CHEBI:60110"/>
        <dbReference type="ChEBI" id="CHEBI:64716"/>
        <dbReference type="EC" id="3.1.3.27"/>
    </reaction>
</comment>
<evidence type="ECO:0000313" key="4">
    <source>
        <dbReference type="EMBL" id="THJ36359.1"/>
    </source>
</evidence>
<dbReference type="Proteomes" id="UP000306236">
    <property type="component" value="Unassembled WGS sequence"/>
</dbReference>
<keyword evidence="1" id="KW-1003">Cell membrane</keyword>
<keyword evidence="1" id="KW-1208">Phospholipid metabolism</keyword>
<keyword evidence="1" id="KW-0442">Lipid degradation</keyword>
<dbReference type="GO" id="GO:0006655">
    <property type="term" value="P:phosphatidylglycerol biosynthetic process"/>
    <property type="evidence" value="ECO:0007669"/>
    <property type="project" value="UniProtKB-UniPathway"/>
</dbReference>
<comment type="subcellular location">
    <subcellularLocation>
        <location evidence="1">Cell inner membrane</location>
        <topology evidence="1">Multi-pass membrane protein</topology>
    </subcellularLocation>
</comment>
<sequence>MPTSDKPTHRPVGLKDLSQLSHLIAMGFGSGLSKIAPGTCGTLWAWLVYAVLLTHLSNTAMAALLVVSLVVGWWACKKTSDSLGVPDSGHIVWDEVIGFWLILWLIAPSDFLLQLAAFIVFRFFDAVKPQPVKWADQSFKGTGWRGAWGIIFDDLVAAFCTLLVFAIVKYLF</sequence>
<dbReference type="UniPathway" id="UPA00084">
    <property type="reaction ID" value="UER00504"/>
</dbReference>
<keyword evidence="1" id="KW-0460">Magnesium</keyword>
<keyword evidence="1 2" id="KW-0812">Transmembrane</keyword>
<dbReference type="InterPro" id="IPR007686">
    <property type="entry name" value="YutG/PgpA"/>
</dbReference>
<dbReference type="AlphaFoldDB" id="A0A4S5BV25"/>
<evidence type="ECO:0000313" key="5">
    <source>
        <dbReference type="Proteomes" id="UP000306236"/>
    </source>
</evidence>
<accession>A0A4S5BV25</accession>
<keyword evidence="1" id="KW-0443">Lipid metabolism</keyword>
<dbReference type="Pfam" id="PF04608">
    <property type="entry name" value="PgpA"/>
    <property type="match status" value="1"/>
</dbReference>
<reference evidence="4 5" key="1">
    <citation type="submission" date="2019-04" db="EMBL/GenBank/DDBJ databases">
        <title>Lampropedia sp YIM MLB12 draf genome.</title>
        <authorList>
            <person name="Wang Y.-X."/>
        </authorList>
    </citation>
    <scope>NUCLEOTIDE SEQUENCE [LARGE SCALE GENOMIC DNA]</scope>
    <source>
        <strain evidence="4 5">YIM MLB12</strain>
    </source>
</reference>
<dbReference type="InterPro" id="IPR026037">
    <property type="entry name" value="PgpA"/>
</dbReference>
<comment type="pathway">
    <text evidence="1">Phospholipid metabolism; phosphatidylglycerol biosynthesis; phosphatidylglycerol from CDP-diacylglycerol: step 2/2.</text>
</comment>
<feature type="transmembrane region" description="Helical" evidence="2">
    <location>
        <begin position="97"/>
        <end position="124"/>
    </location>
</feature>
<dbReference type="PANTHER" id="PTHR36305">
    <property type="entry name" value="PHOSPHATIDYLGLYCEROPHOSPHATASE A"/>
    <property type="match status" value="1"/>
</dbReference>
<dbReference type="RefSeq" id="WP_136404618.1">
    <property type="nucleotide sequence ID" value="NZ_JARXRQ010000004.1"/>
</dbReference>
<dbReference type="PANTHER" id="PTHR36305:SF1">
    <property type="entry name" value="PHOSPHATIDYLGLYCEROPHOSPHATASE A"/>
    <property type="match status" value="1"/>
</dbReference>
<dbReference type="OrthoDB" id="9804091at2"/>
<dbReference type="GO" id="GO:0046872">
    <property type="term" value="F:metal ion binding"/>
    <property type="evidence" value="ECO:0007669"/>
    <property type="project" value="UniProtKB-KW"/>
</dbReference>
<name>A0A4S5BV25_9BURK</name>
<dbReference type="GO" id="GO:0009395">
    <property type="term" value="P:phospholipid catabolic process"/>
    <property type="evidence" value="ECO:0007669"/>
    <property type="project" value="UniProtKB-KW"/>
</dbReference>
<organism evidence="4 5">
    <name type="scientific">Lampropedia aestuarii</name>
    <dbReference type="NCBI Taxonomy" id="2562762"/>
    <lineage>
        <taxon>Bacteria</taxon>
        <taxon>Pseudomonadati</taxon>
        <taxon>Pseudomonadota</taxon>
        <taxon>Betaproteobacteria</taxon>
        <taxon>Burkholderiales</taxon>
        <taxon>Comamonadaceae</taxon>
        <taxon>Lampropedia</taxon>
    </lineage>
</organism>
<proteinExistence type="predicted"/>
<feature type="domain" description="YutG/PgpA" evidence="3">
    <location>
        <begin position="23"/>
        <end position="168"/>
    </location>
</feature>
<keyword evidence="1" id="KW-0997">Cell inner membrane</keyword>
<comment type="caution">
    <text evidence="4">The sequence shown here is derived from an EMBL/GenBank/DDBJ whole genome shotgun (WGS) entry which is preliminary data.</text>
</comment>
<dbReference type="EC" id="3.1.3.27" evidence="1"/>
<protein>
    <recommendedName>
        <fullName evidence="1">Phosphatidylglycerophosphatase A</fullName>
        <ecNumber evidence="1">3.1.3.27</ecNumber>
    </recommendedName>
    <alternativeName>
        <fullName evidence="1">Phosphatidylglycerolphosphate phosphatase A</fullName>
    </alternativeName>
</protein>
<evidence type="ECO:0000256" key="1">
    <source>
        <dbReference type="PIRNR" id="PIRNR006162"/>
    </source>
</evidence>
<keyword evidence="5" id="KW-1185">Reference proteome</keyword>
<feature type="transmembrane region" description="Helical" evidence="2">
    <location>
        <begin position="43"/>
        <end position="76"/>
    </location>
</feature>
<keyword evidence="1" id="KW-0595">Phospholipid degradation</keyword>
<keyword evidence="1" id="KW-0479">Metal-binding</keyword>
<dbReference type="InterPro" id="IPR036681">
    <property type="entry name" value="PgpA-like_sf"/>
</dbReference>
<dbReference type="SUPFAM" id="SSF101307">
    <property type="entry name" value="YutG-like"/>
    <property type="match status" value="1"/>
</dbReference>
<keyword evidence="1 2" id="KW-0472">Membrane</keyword>
<dbReference type="EMBL" id="SSWX01000001">
    <property type="protein sequence ID" value="THJ36359.1"/>
    <property type="molecule type" value="Genomic_DNA"/>
</dbReference>
<keyword evidence="2" id="KW-1133">Transmembrane helix</keyword>
<dbReference type="GO" id="GO:0008962">
    <property type="term" value="F:phosphatidylglycerophosphatase activity"/>
    <property type="evidence" value="ECO:0007669"/>
    <property type="project" value="UniProtKB-EC"/>
</dbReference>